<feature type="compositionally biased region" description="Basic and acidic residues" evidence="1">
    <location>
        <begin position="1"/>
        <end position="14"/>
    </location>
</feature>
<name>R0MEH6_NOSB1</name>
<dbReference type="VEuPathDB" id="MicrosporidiaDB:NBO_420g0001"/>
<accession>R0MEH6</accession>
<feature type="region of interest" description="Disordered" evidence="1">
    <location>
        <begin position="46"/>
        <end position="123"/>
    </location>
</feature>
<evidence type="ECO:0000256" key="1">
    <source>
        <dbReference type="SAM" id="MobiDB-lite"/>
    </source>
</evidence>
<feature type="region of interest" description="Disordered" evidence="1">
    <location>
        <begin position="1"/>
        <end position="30"/>
    </location>
</feature>
<gene>
    <name evidence="2" type="ORF">NBO_420g0001</name>
</gene>
<keyword evidence="3" id="KW-1185">Reference proteome</keyword>
<evidence type="ECO:0000313" key="2">
    <source>
        <dbReference type="EMBL" id="EOB12510.1"/>
    </source>
</evidence>
<dbReference type="Proteomes" id="UP000016927">
    <property type="component" value="Unassembled WGS sequence"/>
</dbReference>
<proteinExistence type="predicted"/>
<reference evidence="2 3" key="1">
    <citation type="journal article" date="2013" name="BMC Genomics">
        <title>Comparative genomics of parasitic silkworm microsporidia reveal an association between genome expansion and host adaptation.</title>
        <authorList>
            <person name="Pan G."/>
            <person name="Xu J."/>
            <person name="Li T."/>
            <person name="Xia Q."/>
            <person name="Liu S.L."/>
            <person name="Zhang G."/>
            <person name="Li S."/>
            <person name="Li C."/>
            <person name="Liu H."/>
            <person name="Yang L."/>
            <person name="Liu T."/>
            <person name="Zhang X."/>
            <person name="Wu Z."/>
            <person name="Fan W."/>
            <person name="Dang X."/>
            <person name="Xiang H."/>
            <person name="Tao M."/>
            <person name="Li Y."/>
            <person name="Hu J."/>
            <person name="Li Z."/>
            <person name="Lin L."/>
            <person name="Luo J."/>
            <person name="Geng L."/>
            <person name="Wang L."/>
            <person name="Long M."/>
            <person name="Wan Y."/>
            <person name="He N."/>
            <person name="Zhang Z."/>
            <person name="Lu C."/>
            <person name="Keeling P.J."/>
            <person name="Wang J."/>
            <person name="Xiang Z."/>
            <person name="Zhou Z."/>
        </authorList>
    </citation>
    <scope>NUCLEOTIDE SEQUENCE [LARGE SCALE GENOMIC DNA]</scope>
    <source>
        <strain evidence="3">CQ1 / CVCC 102059</strain>
    </source>
</reference>
<evidence type="ECO:0000313" key="3">
    <source>
        <dbReference type="Proteomes" id="UP000016927"/>
    </source>
</evidence>
<protein>
    <submittedName>
        <fullName evidence="2">Uncharacterized protein</fullName>
    </submittedName>
</protein>
<dbReference type="HOGENOM" id="CLU_098359_0_0_1"/>
<feature type="compositionally biased region" description="Basic and acidic residues" evidence="1">
    <location>
        <begin position="46"/>
        <end position="105"/>
    </location>
</feature>
<feature type="compositionally biased region" description="Low complexity" evidence="1">
    <location>
        <begin position="106"/>
        <end position="116"/>
    </location>
</feature>
<dbReference type="EMBL" id="KB909328">
    <property type="protein sequence ID" value="EOB12510.1"/>
    <property type="molecule type" value="Genomic_DNA"/>
</dbReference>
<dbReference type="AlphaFoldDB" id="R0MEH6"/>
<sequence length="216" mass="25652">MEKQEKKKENEMRKIKVGKRREKKEMNKLLTKKDVMDEAFRRIREMEKYREKSNVVDLSKVNDKAKDKAKDEKKVTKDSKVDKKVKENAKDSKSTKNIITKDSKPTKPTTTNPTQPTKRKSSGYIWVKKRNPTKESQTLKIYTNPLDRTRAALLDKLERKLNDYFSVVPEDLKKVNVFTFYSLLKGIRLLLFLLENVLIFLKEKKWRVMKNLKIQN</sequence>
<organism evidence="2 3">
    <name type="scientific">Nosema bombycis (strain CQ1 / CVCC 102059)</name>
    <name type="common">Microsporidian parasite</name>
    <name type="synonym">Pebrine of silkworm</name>
    <dbReference type="NCBI Taxonomy" id="578461"/>
    <lineage>
        <taxon>Eukaryota</taxon>
        <taxon>Fungi</taxon>
        <taxon>Fungi incertae sedis</taxon>
        <taxon>Microsporidia</taxon>
        <taxon>Nosematidae</taxon>
        <taxon>Nosema</taxon>
    </lineage>
</organism>